<feature type="region of interest" description="Disordered" evidence="1">
    <location>
        <begin position="1"/>
        <end position="259"/>
    </location>
</feature>
<feature type="compositionally biased region" description="Basic and acidic residues" evidence="1">
    <location>
        <begin position="86"/>
        <end position="103"/>
    </location>
</feature>
<gene>
    <name evidence="2" type="ORF">EI97DRAFT_247286</name>
</gene>
<evidence type="ECO:0000313" key="3">
    <source>
        <dbReference type="Proteomes" id="UP000800097"/>
    </source>
</evidence>
<dbReference type="RefSeq" id="XP_033655707.1">
    <property type="nucleotide sequence ID" value="XM_033794107.1"/>
</dbReference>
<evidence type="ECO:0000256" key="1">
    <source>
        <dbReference type="SAM" id="MobiDB-lite"/>
    </source>
</evidence>
<feature type="compositionally biased region" description="Pro residues" evidence="1">
    <location>
        <begin position="11"/>
        <end position="23"/>
    </location>
</feature>
<sequence length="259" mass="28799">MGNDTNIPYTPTSPPRDPIPWMPQSPAIAPAPGIHQNYHPILEASDNSSAAATRVMVAPSTPPPDPLPAHAPKRQREYSHPPPTKSDNKEGNRTSKKLADYFGRRKQKPRVVVRRKAWDEQSAPAHLTNYELGPPDPPTGPTERSTSDRGLQQQNLQSTDKKPLTYKKSSKQKPQIVVWRKGWNEQPAPAHLTTQKRDPEAAQDYELGPPDPPTGPTERSTSDRGSQQQKLQSKGDTPSSSKKSRKQKPRVVVFRSARD</sequence>
<proteinExistence type="predicted"/>
<feature type="compositionally biased region" description="Pro residues" evidence="1">
    <location>
        <begin position="60"/>
        <end position="69"/>
    </location>
</feature>
<dbReference type="AlphaFoldDB" id="A0A6A6JQJ3"/>
<reference evidence="2" key="1">
    <citation type="journal article" date="2020" name="Stud. Mycol.">
        <title>101 Dothideomycetes genomes: a test case for predicting lifestyles and emergence of pathogens.</title>
        <authorList>
            <person name="Haridas S."/>
            <person name="Albert R."/>
            <person name="Binder M."/>
            <person name="Bloem J."/>
            <person name="Labutti K."/>
            <person name="Salamov A."/>
            <person name="Andreopoulos B."/>
            <person name="Baker S."/>
            <person name="Barry K."/>
            <person name="Bills G."/>
            <person name="Bluhm B."/>
            <person name="Cannon C."/>
            <person name="Castanera R."/>
            <person name="Culley D."/>
            <person name="Daum C."/>
            <person name="Ezra D."/>
            <person name="Gonzalez J."/>
            <person name="Henrissat B."/>
            <person name="Kuo A."/>
            <person name="Liang C."/>
            <person name="Lipzen A."/>
            <person name="Lutzoni F."/>
            <person name="Magnuson J."/>
            <person name="Mondo S."/>
            <person name="Nolan M."/>
            <person name="Ohm R."/>
            <person name="Pangilinan J."/>
            <person name="Park H.-J."/>
            <person name="Ramirez L."/>
            <person name="Alfaro M."/>
            <person name="Sun H."/>
            <person name="Tritt A."/>
            <person name="Yoshinaga Y."/>
            <person name="Zwiers L.-H."/>
            <person name="Turgeon B."/>
            <person name="Goodwin S."/>
            <person name="Spatafora J."/>
            <person name="Crous P."/>
            <person name="Grigoriev I."/>
        </authorList>
    </citation>
    <scope>NUCLEOTIDE SEQUENCE</scope>
    <source>
        <strain evidence="2">CBS 379.55</strain>
    </source>
</reference>
<organism evidence="2 3">
    <name type="scientific">Westerdykella ornata</name>
    <dbReference type="NCBI Taxonomy" id="318751"/>
    <lineage>
        <taxon>Eukaryota</taxon>
        <taxon>Fungi</taxon>
        <taxon>Dikarya</taxon>
        <taxon>Ascomycota</taxon>
        <taxon>Pezizomycotina</taxon>
        <taxon>Dothideomycetes</taxon>
        <taxon>Pleosporomycetidae</taxon>
        <taxon>Pleosporales</taxon>
        <taxon>Sporormiaceae</taxon>
        <taxon>Westerdykella</taxon>
    </lineage>
</organism>
<feature type="compositionally biased region" description="Polar residues" evidence="1">
    <location>
        <begin position="1"/>
        <end position="10"/>
    </location>
</feature>
<name>A0A6A6JQJ3_WESOR</name>
<keyword evidence="3" id="KW-1185">Reference proteome</keyword>
<feature type="compositionally biased region" description="Polar residues" evidence="1">
    <location>
        <begin position="217"/>
        <end position="237"/>
    </location>
</feature>
<dbReference type="GeneID" id="54547282"/>
<feature type="compositionally biased region" description="Polar residues" evidence="1">
    <location>
        <begin position="142"/>
        <end position="158"/>
    </location>
</feature>
<feature type="compositionally biased region" description="Basic residues" evidence="1">
    <location>
        <begin position="104"/>
        <end position="115"/>
    </location>
</feature>
<protein>
    <submittedName>
        <fullName evidence="2">Uncharacterized protein</fullName>
    </submittedName>
</protein>
<evidence type="ECO:0000313" key="2">
    <source>
        <dbReference type="EMBL" id="KAF2278168.1"/>
    </source>
</evidence>
<dbReference type="EMBL" id="ML986488">
    <property type="protein sequence ID" value="KAF2278168.1"/>
    <property type="molecule type" value="Genomic_DNA"/>
</dbReference>
<dbReference type="Proteomes" id="UP000800097">
    <property type="component" value="Unassembled WGS sequence"/>
</dbReference>
<accession>A0A6A6JQJ3</accession>